<dbReference type="InterPro" id="IPR036986">
    <property type="entry name" value="S4_RNA-bd_sf"/>
</dbReference>
<comment type="similarity">
    <text evidence="1 8">Belongs to the pseudouridine synthase RsuA family.</text>
</comment>
<dbReference type="EC" id="5.4.99.-" evidence="8"/>
<dbReference type="Gene3D" id="3.30.70.580">
    <property type="entry name" value="Pseudouridine synthase I, catalytic domain, N-terminal subdomain"/>
    <property type="match status" value="1"/>
</dbReference>
<evidence type="ECO:0000256" key="3">
    <source>
        <dbReference type="ARBA" id="ARBA00022884"/>
    </source>
</evidence>
<keyword evidence="12" id="KW-1185">Reference proteome</keyword>
<dbReference type="OrthoDB" id="9807213at2"/>
<evidence type="ECO:0000256" key="1">
    <source>
        <dbReference type="ARBA" id="ARBA00008348"/>
    </source>
</evidence>
<dbReference type="AlphaFoldDB" id="A0A2I7N3S0"/>
<reference evidence="12" key="1">
    <citation type="submission" date="2017-11" db="EMBL/GenBank/DDBJ databases">
        <authorList>
            <person name="Chan K.G."/>
            <person name="Lee L.S."/>
        </authorList>
    </citation>
    <scope>NUCLEOTIDE SEQUENCE [LARGE SCALE GENOMIC DNA]</scope>
    <source>
        <strain evidence="12">DSM 100970</strain>
    </source>
</reference>
<dbReference type="PROSITE" id="PS01149">
    <property type="entry name" value="PSI_RSU"/>
    <property type="match status" value="1"/>
</dbReference>
<evidence type="ECO:0000256" key="9">
    <source>
        <dbReference type="SAM" id="MobiDB-lite"/>
    </source>
</evidence>
<dbReference type="PROSITE" id="PS50889">
    <property type="entry name" value="S4"/>
    <property type="match status" value="1"/>
</dbReference>
<name>A0A2I7N3S0_9NEIS</name>
<dbReference type="SUPFAM" id="SSF55120">
    <property type="entry name" value="Pseudouridine synthase"/>
    <property type="match status" value="1"/>
</dbReference>
<dbReference type="SMART" id="SM00363">
    <property type="entry name" value="S4"/>
    <property type="match status" value="1"/>
</dbReference>
<dbReference type="Gene3D" id="3.30.70.1560">
    <property type="entry name" value="Alpha-L RNA-binding motif"/>
    <property type="match status" value="1"/>
</dbReference>
<evidence type="ECO:0000256" key="7">
    <source>
        <dbReference type="PROSITE-ProRule" id="PRU00182"/>
    </source>
</evidence>
<evidence type="ECO:0000256" key="8">
    <source>
        <dbReference type="RuleBase" id="RU003887"/>
    </source>
</evidence>
<dbReference type="CDD" id="cd00165">
    <property type="entry name" value="S4"/>
    <property type="match status" value="1"/>
</dbReference>
<dbReference type="InterPro" id="IPR042092">
    <property type="entry name" value="PsdUridine_s_RsuA/RluB/E/F_cat"/>
</dbReference>
<dbReference type="Gene3D" id="3.10.290.10">
    <property type="entry name" value="RNA-binding S4 domain"/>
    <property type="match status" value="1"/>
</dbReference>
<dbReference type="GO" id="GO:0005829">
    <property type="term" value="C:cytosol"/>
    <property type="evidence" value="ECO:0007669"/>
    <property type="project" value="UniProtKB-ARBA"/>
</dbReference>
<dbReference type="FunFam" id="3.30.70.580:FF:000009">
    <property type="entry name" value="Pseudouridine synthase"/>
    <property type="match status" value="1"/>
</dbReference>
<dbReference type="FunFam" id="3.30.70.1560:FF:000001">
    <property type="entry name" value="Pseudouridine synthase"/>
    <property type="match status" value="1"/>
</dbReference>
<keyword evidence="2" id="KW-0698">rRNA processing</keyword>
<feature type="compositionally biased region" description="Polar residues" evidence="9">
    <location>
        <begin position="80"/>
        <end position="90"/>
    </location>
</feature>
<dbReference type="Proteomes" id="UP000236655">
    <property type="component" value="Chromosome"/>
</dbReference>
<keyword evidence="4 8" id="KW-0413">Isomerase</keyword>
<evidence type="ECO:0000313" key="11">
    <source>
        <dbReference type="EMBL" id="AUR51099.1"/>
    </source>
</evidence>
<dbReference type="InterPro" id="IPR020094">
    <property type="entry name" value="TruA/RsuA/RluB/E/F_N"/>
</dbReference>
<dbReference type="PANTHER" id="PTHR47683">
    <property type="entry name" value="PSEUDOURIDINE SYNTHASE FAMILY PROTEIN-RELATED"/>
    <property type="match status" value="1"/>
</dbReference>
<sequence length="356" mass="41496">MKLNLKQRLQEMMKESFKPKGAKVSREKTEVKDLATASREAKKTQERQGKRRKPVTTESKSFDNDANPQRRNAKRVKLYRQNQQEKITSQRIRDERVESKEVYSERLGKALAMSGVASRRDCDALIASGKVLVNGKTAELGQQITQKDRVEVLGKPVRIKWQDRLARIIIYHKPEGELVSRDDPEGRQTVYDRIPLLNNRRFMAIGRLDYNTSGLLIFTTSGELANHFMHPRYEVEREYAVRIYGDPLTNEQISELKSGIELDDGKAKFKEVIKMERQDSDAKNHWYKVVLLEGRNREVRRMFQHFELTVSRLIRTRFGVIDLPPRLKRGNYYELNEIEVARVMQAFELTIAGTEK</sequence>
<dbReference type="EMBL" id="CP024847">
    <property type="protein sequence ID" value="AUR51099.1"/>
    <property type="molecule type" value="Genomic_DNA"/>
</dbReference>
<dbReference type="GO" id="GO:0160139">
    <property type="term" value="F:23S rRNA pseudouridine(2605) synthase activity"/>
    <property type="evidence" value="ECO:0007669"/>
    <property type="project" value="UniProtKB-EC"/>
</dbReference>
<dbReference type="RefSeq" id="WP_102950399.1">
    <property type="nucleotide sequence ID" value="NZ_CP024847.1"/>
</dbReference>
<comment type="function">
    <text evidence="6">Responsible for synthesis of pseudouridine from uracil-2605 in 23S ribosomal RNA.</text>
</comment>
<proteinExistence type="inferred from homology"/>
<protein>
    <recommendedName>
        <fullName evidence="8">Pseudouridine synthase</fullName>
        <ecNumber evidence="8">5.4.99.-</ecNumber>
    </recommendedName>
</protein>
<dbReference type="KEGG" id="nba:CUN60_01845"/>
<dbReference type="InterPro" id="IPR002942">
    <property type="entry name" value="S4_RNA-bd"/>
</dbReference>
<dbReference type="Pfam" id="PF01479">
    <property type="entry name" value="S4"/>
    <property type="match status" value="1"/>
</dbReference>
<keyword evidence="3 7" id="KW-0694">RNA-binding</keyword>
<evidence type="ECO:0000256" key="6">
    <source>
        <dbReference type="ARBA" id="ARBA00037383"/>
    </source>
</evidence>
<dbReference type="GO" id="GO:0003723">
    <property type="term" value="F:RNA binding"/>
    <property type="evidence" value="ECO:0007669"/>
    <property type="project" value="UniProtKB-KW"/>
</dbReference>
<dbReference type="FunFam" id="3.10.290.10:FF:000003">
    <property type="entry name" value="Pseudouridine synthase"/>
    <property type="match status" value="1"/>
</dbReference>
<accession>A0A2I7N3S0</accession>
<dbReference type="InterPro" id="IPR018496">
    <property type="entry name" value="PsdUridine_synth_RsuA/RluB_CS"/>
</dbReference>
<evidence type="ECO:0000313" key="12">
    <source>
        <dbReference type="Proteomes" id="UP000236655"/>
    </source>
</evidence>
<feature type="domain" description="RNA-binding S4" evidence="10">
    <location>
        <begin position="105"/>
        <end position="162"/>
    </location>
</feature>
<dbReference type="InterPro" id="IPR020103">
    <property type="entry name" value="PsdUridine_synth_cat_dom_sf"/>
</dbReference>
<dbReference type="Pfam" id="PF00849">
    <property type="entry name" value="PseudoU_synth_2"/>
    <property type="match status" value="1"/>
</dbReference>
<dbReference type="NCBIfam" id="TIGR00093">
    <property type="entry name" value="pseudouridine synthase"/>
    <property type="match status" value="1"/>
</dbReference>
<feature type="compositionally biased region" description="Basic and acidic residues" evidence="9">
    <location>
        <begin position="8"/>
        <end position="48"/>
    </location>
</feature>
<organism evidence="11 12">
    <name type="scientific">Aquella oligotrophica</name>
    <dbReference type="NCBI Taxonomy" id="2067065"/>
    <lineage>
        <taxon>Bacteria</taxon>
        <taxon>Pseudomonadati</taxon>
        <taxon>Pseudomonadota</taxon>
        <taxon>Betaproteobacteria</taxon>
        <taxon>Neisseriales</taxon>
        <taxon>Neisseriaceae</taxon>
        <taxon>Aquella</taxon>
    </lineage>
</organism>
<gene>
    <name evidence="11" type="ORF">CUN60_01845</name>
</gene>
<evidence type="ECO:0000259" key="10">
    <source>
        <dbReference type="SMART" id="SM00363"/>
    </source>
</evidence>
<comment type="catalytic activity">
    <reaction evidence="5">
        <text>uridine(2605) in 23S rRNA = pseudouridine(2605) in 23S rRNA</text>
        <dbReference type="Rhea" id="RHEA:42520"/>
        <dbReference type="Rhea" id="RHEA-COMP:10095"/>
        <dbReference type="Rhea" id="RHEA-COMP:10096"/>
        <dbReference type="ChEBI" id="CHEBI:65314"/>
        <dbReference type="ChEBI" id="CHEBI:65315"/>
        <dbReference type="EC" id="5.4.99.22"/>
    </reaction>
</comment>
<dbReference type="SUPFAM" id="SSF55174">
    <property type="entry name" value="Alpha-L RNA-binding motif"/>
    <property type="match status" value="1"/>
</dbReference>
<dbReference type="InterPro" id="IPR050343">
    <property type="entry name" value="RsuA_PseudoU_synthase"/>
</dbReference>
<evidence type="ECO:0000256" key="5">
    <source>
        <dbReference type="ARBA" id="ARBA00036944"/>
    </source>
</evidence>
<dbReference type="PANTHER" id="PTHR47683:SF3">
    <property type="entry name" value="RIBOSOMAL LARGE SUBUNIT PSEUDOURIDINE SYNTHASE B"/>
    <property type="match status" value="1"/>
</dbReference>
<evidence type="ECO:0000256" key="2">
    <source>
        <dbReference type="ARBA" id="ARBA00022552"/>
    </source>
</evidence>
<dbReference type="InterPro" id="IPR006145">
    <property type="entry name" value="PsdUridine_synth_RsuA/RluA"/>
</dbReference>
<feature type="region of interest" description="Disordered" evidence="9">
    <location>
        <begin position="1"/>
        <end position="90"/>
    </location>
</feature>
<dbReference type="GO" id="GO:0000455">
    <property type="term" value="P:enzyme-directed rRNA pseudouridine synthesis"/>
    <property type="evidence" value="ECO:0007669"/>
    <property type="project" value="UniProtKB-ARBA"/>
</dbReference>
<evidence type="ECO:0000256" key="4">
    <source>
        <dbReference type="ARBA" id="ARBA00023235"/>
    </source>
</evidence>
<dbReference type="InterPro" id="IPR000748">
    <property type="entry name" value="PsdUridine_synth_RsuA/RluB/E/F"/>
</dbReference>
<feature type="compositionally biased region" description="Polar residues" evidence="9">
    <location>
        <begin position="56"/>
        <end position="70"/>
    </location>
</feature>